<comment type="caution">
    <text evidence="2">The sequence shown here is derived from an EMBL/GenBank/DDBJ whole genome shotgun (WGS) entry which is preliminary data.</text>
</comment>
<keyword evidence="3" id="KW-1185">Reference proteome</keyword>
<dbReference type="Proteomes" id="UP000815325">
    <property type="component" value="Unassembled WGS sequence"/>
</dbReference>
<gene>
    <name evidence="2" type="ORF">DUNSADRAFT_10103</name>
</gene>
<sequence length="300" mass="31628">MQVHPWHCVKWHCVSKAGTFVALREVALHEVALRSKAGTSVALREVALPEVALRSKAGEQPPIVWVTIGLLATDGLALQLKLKRADKPRERDRVLGVWCAYHPVGGALTVVRNQGSTARTAATTSVAMSTTATTAKAAADAKAAGNHVGNANPVLSTNTSAAGSLGEAVQSSSAHGGGEALLQPGRLPDQTAGPMDSSAHELDGAHQQQLQQQQQQQQEGQQIPEASGRSPGERDGECQDGSPASTRDYQRQQQQEGKSRAVFGHSKEEAEMAKAEAEVGRLALHAQDEGEEADALDLPD</sequence>
<evidence type="ECO:0000313" key="3">
    <source>
        <dbReference type="Proteomes" id="UP000815325"/>
    </source>
</evidence>
<feature type="compositionally biased region" description="Low complexity" evidence="1">
    <location>
        <begin position="207"/>
        <end position="222"/>
    </location>
</feature>
<feature type="compositionally biased region" description="Polar residues" evidence="1">
    <location>
        <begin position="242"/>
        <end position="256"/>
    </location>
</feature>
<evidence type="ECO:0008006" key="4">
    <source>
        <dbReference type="Google" id="ProtNLM"/>
    </source>
</evidence>
<proteinExistence type="predicted"/>
<feature type="region of interest" description="Disordered" evidence="1">
    <location>
        <begin position="162"/>
        <end position="300"/>
    </location>
</feature>
<evidence type="ECO:0000313" key="2">
    <source>
        <dbReference type="EMBL" id="KAF5841932.1"/>
    </source>
</evidence>
<evidence type="ECO:0000256" key="1">
    <source>
        <dbReference type="SAM" id="MobiDB-lite"/>
    </source>
</evidence>
<feature type="compositionally biased region" description="Basic and acidic residues" evidence="1">
    <location>
        <begin position="265"/>
        <end position="279"/>
    </location>
</feature>
<name>A0ABQ7H4Z7_DUNSA</name>
<dbReference type="EMBL" id="MU069472">
    <property type="protein sequence ID" value="KAF5841932.1"/>
    <property type="molecule type" value="Genomic_DNA"/>
</dbReference>
<protein>
    <recommendedName>
        <fullName evidence="4">Encoded protein</fullName>
    </recommendedName>
</protein>
<reference evidence="2" key="1">
    <citation type="submission" date="2017-08" db="EMBL/GenBank/DDBJ databases">
        <authorList>
            <person name="Polle J.E."/>
            <person name="Barry K."/>
            <person name="Cushman J."/>
            <person name="Schmutz J."/>
            <person name="Tran D."/>
            <person name="Hathwaick L.T."/>
            <person name="Yim W.C."/>
            <person name="Jenkins J."/>
            <person name="Mckie-Krisberg Z.M."/>
            <person name="Prochnik S."/>
            <person name="Lindquist E."/>
            <person name="Dockter R.B."/>
            <person name="Adam C."/>
            <person name="Molina H."/>
            <person name="Bunkerborg J."/>
            <person name="Jin E."/>
            <person name="Buchheim M."/>
            <person name="Magnuson J."/>
        </authorList>
    </citation>
    <scope>NUCLEOTIDE SEQUENCE</scope>
    <source>
        <strain evidence="2">CCAP 19/18</strain>
    </source>
</reference>
<organism evidence="2 3">
    <name type="scientific">Dunaliella salina</name>
    <name type="common">Green alga</name>
    <name type="synonym">Protococcus salinus</name>
    <dbReference type="NCBI Taxonomy" id="3046"/>
    <lineage>
        <taxon>Eukaryota</taxon>
        <taxon>Viridiplantae</taxon>
        <taxon>Chlorophyta</taxon>
        <taxon>core chlorophytes</taxon>
        <taxon>Chlorophyceae</taxon>
        <taxon>CS clade</taxon>
        <taxon>Chlamydomonadales</taxon>
        <taxon>Dunaliellaceae</taxon>
        <taxon>Dunaliella</taxon>
    </lineage>
</organism>
<feature type="compositionally biased region" description="Acidic residues" evidence="1">
    <location>
        <begin position="289"/>
        <end position="300"/>
    </location>
</feature>
<accession>A0ABQ7H4Z7</accession>